<feature type="compositionally biased region" description="Low complexity" evidence="1">
    <location>
        <begin position="26"/>
        <end position="44"/>
    </location>
</feature>
<organism evidence="2 3">
    <name type="scientific">Pseudomonas antarctica</name>
    <dbReference type="NCBI Taxonomy" id="219572"/>
    <lineage>
        <taxon>Bacteria</taxon>
        <taxon>Pseudomonadati</taxon>
        <taxon>Pseudomonadota</taxon>
        <taxon>Gammaproteobacteria</taxon>
        <taxon>Pseudomonadales</taxon>
        <taxon>Pseudomonadaceae</taxon>
        <taxon>Pseudomonas</taxon>
    </lineage>
</organism>
<feature type="region of interest" description="Disordered" evidence="1">
    <location>
        <begin position="1042"/>
        <end position="1084"/>
    </location>
</feature>
<name>A0A172Z2F6_9PSED</name>
<evidence type="ECO:0000256" key="1">
    <source>
        <dbReference type="SAM" id="MobiDB-lite"/>
    </source>
</evidence>
<gene>
    <name evidence="2" type="ORF">A7J50_2989</name>
</gene>
<dbReference type="PATRIC" id="fig|219572.3.peg.3066"/>
<accession>A0A172Z2F6</accession>
<proteinExistence type="predicted"/>
<protein>
    <submittedName>
        <fullName evidence="2">Uncharacterized protein</fullName>
    </submittedName>
</protein>
<dbReference type="Proteomes" id="UP000077829">
    <property type="component" value="Chromosome"/>
</dbReference>
<evidence type="ECO:0000313" key="2">
    <source>
        <dbReference type="EMBL" id="ANF86376.1"/>
    </source>
</evidence>
<evidence type="ECO:0000313" key="3">
    <source>
        <dbReference type="Proteomes" id="UP000077829"/>
    </source>
</evidence>
<dbReference type="STRING" id="219572.A7J50_2989"/>
<dbReference type="EMBL" id="CP015600">
    <property type="protein sequence ID" value="ANF86376.1"/>
    <property type="molecule type" value="Genomic_DNA"/>
</dbReference>
<sequence length="1084" mass="117814">MSITHAALQPVVTSHNHTVTEPDVKTQNASSTSTTTTATVQAPTTSSLQRLLADQENLKNLASRLRGIVPWVKDGFLASDWLNKNTLRLHEHSSKASAQTTPQTFTSVITDLGYDLPRTADEFTALAQKLEQKASLHPLGDFGGALSWPMPISQQDQTRIVNFLHSHNTGLPGLPLPRDGDSTLGYLLRGSSLTSSDLHNPALALQKLIDSPKGQALGKALQTHLNGASSDISIYDYVLAAIHLGLDQASSRHPERNKVAGVVLHDSSYWGASPSLAVKSVSDQLVANSKATATTVKLATHLLLARSYPQFLIKDIPPTVTYGSTVWTQLTLAVAKIEAQTPGRVPNMTYAEVIAAAESMPTDSYAVQSAQREALRNWGVVSGMLDLFGTQPSEPEIEKVRNAYNNQLKALTNASSLMQTPWPSRKEIALNCLKAEFPGVDPAVFEAKVLKLLHKNSSQAPFVFPERRSMLDIAMEGERLEKNHSWVTDDTSVPISRFNAYVQSDNFQAARLFKDEYKNTLRAQADGHHEMVKYLTSTLSLDDRRNLDSGKLEFFHTNDYKVDMDFTSPLALAKRGNTLHVKTTRAGEVNIYYLDTSKGTFEKANHLKSKFTEPYSGEKLDKRNANIVSRTKLFAPPYAGTHADEIKNPPAIPDSYTSDRTSFIADVFVKSLALDNEDLLNHAKGVTSFDKNRSLNAAIGEFFLNLIPLRSAIVNFQNHKIGEGLFDLFFDVVGLVTLGAGKAAQATKILGTGLHAATKAVKTVKFIGVAAVEALNPLSGLGDLVVGAAKLIQKGVSTLKGADGSYDLLKAASKSNGVVATGTYKVAENTFEGGAVLSDGKWYAYNPVNGRPYGPPLPVFTAQSIAMGGAMQEFKILGTGLGMSADQTKRGLRLTLDAHGIVPAGHNSAVMAVNGTHITPNELRDLLKAQNVNLSKYSEIRLTMCFSGTGGGQSFAAQFAKLTKKPVEGFEGIMQVNNSAVDDLAARVFTNKARQRDYIDDTLIGQKHEVVKYTMTGINADGRGIYTHSPNYNPVRFDAQGIATTSKPPRAPYTGDRIERPDIELPRKNSQPSNFDFDDYDDLT</sequence>
<dbReference type="KEGG" id="panr:A7J50_2989"/>
<dbReference type="RefSeq" id="WP_064452494.1">
    <property type="nucleotide sequence ID" value="NZ_CP015600.1"/>
</dbReference>
<dbReference type="AlphaFoldDB" id="A0A172Z2F6"/>
<reference evidence="2 3" key="1">
    <citation type="submission" date="2016-05" db="EMBL/GenBank/DDBJ databases">
        <title>Complete genome sequence of Pseudomonas antarctica PAMC 27494.</title>
        <authorList>
            <person name="Lee J."/>
        </authorList>
    </citation>
    <scope>NUCLEOTIDE SEQUENCE [LARGE SCALE GENOMIC DNA]</scope>
    <source>
        <strain evidence="2 3">PAMC 27494</strain>
    </source>
</reference>
<feature type="compositionally biased region" description="Basic and acidic residues" evidence="1">
    <location>
        <begin position="1056"/>
        <end position="1067"/>
    </location>
</feature>
<feature type="region of interest" description="Disordered" evidence="1">
    <location>
        <begin position="1"/>
        <end position="44"/>
    </location>
</feature>